<dbReference type="EMBL" id="JACJLU010000002">
    <property type="protein sequence ID" value="MBM6831001.1"/>
    <property type="molecule type" value="Genomic_DNA"/>
</dbReference>
<evidence type="ECO:0000313" key="1">
    <source>
        <dbReference type="EMBL" id="MBM6831001.1"/>
    </source>
</evidence>
<accession>A0ABS2FLU7</accession>
<reference evidence="1 2" key="1">
    <citation type="journal article" date="2021" name="Sci. Rep.">
        <title>The distribution of antibiotic resistance genes in chicken gut microbiota commensals.</title>
        <authorList>
            <person name="Juricova H."/>
            <person name="Matiasovicova J."/>
            <person name="Kubasova T."/>
            <person name="Cejkova D."/>
            <person name="Rychlik I."/>
        </authorList>
    </citation>
    <scope>NUCLEOTIDE SEQUENCE [LARGE SCALE GENOMIC DNA]</scope>
    <source>
        <strain evidence="1 2">An423</strain>
    </source>
</reference>
<gene>
    <name evidence="1" type="ORF">H5982_02615</name>
</gene>
<evidence type="ECO:0000313" key="2">
    <source>
        <dbReference type="Proteomes" id="UP000775500"/>
    </source>
</evidence>
<proteinExistence type="predicted"/>
<sequence>MEILISMIFSFLIGFSAGVQRTKKKQKRLDDLQAMAENQQRLMDLQNSMQSVGVEDQEEQGPNLNTVMYSCTRANCKLRKNGVIHTSLK</sequence>
<dbReference type="RefSeq" id="WP_204684966.1">
    <property type="nucleotide sequence ID" value="NZ_JACJLU010000002.1"/>
</dbReference>
<dbReference type="Proteomes" id="UP000775500">
    <property type="component" value="Unassembled WGS sequence"/>
</dbReference>
<keyword evidence="2" id="KW-1185">Reference proteome</keyword>
<protein>
    <submittedName>
        <fullName evidence="1">Uncharacterized protein</fullName>
    </submittedName>
</protein>
<organism evidence="1 2">
    <name type="scientific">Faecalicoccus acidiformans</name>
    <dbReference type="NCBI Taxonomy" id="915173"/>
    <lineage>
        <taxon>Bacteria</taxon>
        <taxon>Bacillati</taxon>
        <taxon>Bacillota</taxon>
        <taxon>Erysipelotrichia</taxon>
        <taxon>Erysipelotrichales</taxon>
        <taxon>Erysipelotrichaceae</taxon>
        <taxon>Faecalicoccus</taxon>
    </lineage>
</organism>
<comment type="caution">
    <text evidence="1">The sequence shown here is derived from an EMBL/GenBank/DDBJ whole genome shotgun (WGS) entry which is preliminary data.</text>
</comment>
<name>A0ABS2FLU7_9FIRM</name>